<keyword evidence="7" id="KW-0067">ATP-binding</keyword>
<comment type="caution">
    <text evidence="14">The sequence shown here is derived from an EMBL/GenBank/DDBJ whole genome shotgun (WGS) entry which is preliminary data.</text>
</comment>
<evidence type="ECO:0000256" key="7">
    <source>
        <dbReference type="ARBA" id="ARBA00022840"/>
    </source>
</evidence>
<evidence type="ECO:0000313" key="15">
    <source>
        <dbReference type="Proteomes" id="UP001497623"/>
    </source>
</evidence>
<dbReference type="PANTHER" id="PTHR12604:SF2">
    <property type="entry name" value="X-RAY REPAIR CROSS-COMPLEMENTING PROTEIN 6"/>
    <property type="match status" value="1"/>
</dbReference>
<dbReference type="GO" id="GO:0003678">
    <property type="term" value="F:DNA helicase activity"/>
    <property type="evidence" value="ECO:0007669"/>
    <property type="project" value="UniProtKB-EC"/>
</dbReference>
<keyword evidence="15" id="KW-1185">Reference proteome</keyword>
<evidence type="ECO:0000256" key="3">
    <source>
        <dbReference type="ARBA" id="ARBA00022741"/>
    </source>
</evidence>
<dbReference type="FunFam" id="3.40.50.410:FF:000080">
    <property type="entry name" value="X-ray repair-complementing defective repair in Chinese hamster cells 6"/>
    <property type="match status" value="1"/>
</dbReference>
<keyword evidence="9" id="KW-0233">DNA recombination</keyword>
<dbReference type="AlphaFoldDB" id="A0AAV2S706"/>
<evidence type="ECO:0000256" key="1">
    <source>
        <dbReference type="ARBA" id="ARBA00004123"/>
    </source>
</evidence>
<protein>
    <recommendedName>
        <fullName evidence="2">DNA helicase</fullName>
        <ecNumber evidence="2">3.6.4.12</ecNumber>
    </recommendedName>
</protein>
<evidence type="ECO:0000256" key="6">
    <source>
        <dbReference type="ARBA" id="ARBA00022806"/>
    </source>
</evidence>
<dbReference type="GO" id="GO:0043564">
    <property type="term" value="C:Ku70:Ku80 complex"/>
    <property type="evidence" value="ECO:0007669"/>
    <property type="project" value="InterPro"/>
</dbReference>
<evidence type="ECO:0000256" key="12">
    <source>
        <dbReference type="ARBA" id="ARBA00047995"/>
    </source>
</evidence>
<evidence type="ECO:0000256" key="8">
    <source>
        <dbReference type="ARBA" id="ARBA00023125"/>
    </source>
</evidence>
<keyword evidence="8" id="KW-0238">DNA-binding</keyword>
<dbReference type="PANTHER" id="PTHR12604">
    <property type="entry name" value="KU AUTOANTIGEN DNA HELICASE"/>
    <property type="match status" value="1"/>
</dbReference>
<evidence type="ECO:0000313" key="14">
    <source>
        <dbReference type="EMBL" id="CAL4163604.1"/>
    </source>
</evidence>
<dbReference type="Proteomes" id="UP001497623">
    <property type="component" value="Unassembled WGS sequence"/>
</dbReference>
<dbReference type="InterPro" id="IPR005161">
    <property type="entry name" value="Ku_N"/>
</dbReference>
<keyword evidence="6" id="KW-0347">Helicase</keyword>
<dbReference type="NCBIfam" id="TIGR00578">
    <property type="entry name" value="ku70"/>
    <property type="match status" value="1"/>
</dbReference>
<accession>A0AAV2S706</accession>
<evidence type="ECO:0000256" key="10">
    <source>
        <dbReference type="ARBA" id="ARBA00023204"/>
    </source>
</evidence>
<proteinExistence type="predicted"/>
<dbReference type="GO" id="GO:0003684">
    <property type="term" value="F:damaged DNA binding"/>
    <property type="evidence" value="ECO:0007669"/>
    <property type="project" value="InterPro"/>
</dbReference>
<keyword evidence="5" id="KW-0378">Hydrolase</keyword>
<sequence>MADFQIDAGFEIDEGDENSEWNCRGRTGTIFLIDAAKDMFLNEDVEEDDDIPFKQALKCAHSTITRKVICSDGDLTAVVLFNTRESLNDRTDFSHIYILHDLDRPGAERVLKIEEVLEGIDDKFEQEYGHSSNASINEALWVCQSMFSNCRSKLATRSVLIFTSCDDPHGDAPQKAQQARQRACDMRDSGITIDLLQMGQNFDISKLYKDLIIDREDAESQTSQTLGAPICKQDDLHERVCRLEHKQKATDRVMFNLAPGVEMSVSLYTSITKISIPSKINLWKTTNEEVSMMKKEYLQRRYALVVFSGYVANKTLSSKRVQLCFLIPREISTAYKPKIEKRSCKNIYKNSCVLKELNFYSEEIDWKEIIRICTELIPR</sequence>
<organism evidence="14 15">
    <name type="scientific">Meganyctiphanes norvegica</name>
    <name type="common">Northern krill</name>
    <name type="synonym">Thysanopoda norvegica</name>
    <dbReference type="NCBI Taxonomy" id="48144"/>
    <lineage>
        <taxon>Eukaryota</taxon>
        <taxon>Metazoa</taxon>
        <taxon>Ecdysozoa</taxon>
        <taxon>Arthropoda</taxon>
        <taxon>Crustacea</taxon>
        <taxon>Multicrustacea</taxon>
        <taxon>Malacostraca</taxon>
        <taxon>Eumalacostraca</taxon>
        <taxon>Eucarida</taxon>
        <taxon>Euphausiacea</taxon>
        <taxon>Euphausiidae</taxon>
        <taxon>Meganyctiphanes</taxon>
    </lineage>
</organism>
<dbReference type="Gene3D" id="3.40.50.410">
    <property type="entry name" value="von Willebrand factor, type A domain"/>
    <property type="match status" value="1"/>
</dbReference>
<dbReference type="Pfam" id="PF03731">
    <property type="entry name" value="Ku_N"/>
    <property type="match status" value="1"/>
</dbReference>
<dbReference type="EC" id="3.6.4.12" evidence="2"/>
<dbReference type="GO" id="GO:0005524">
    <property type="term" value="F:ATP binding"/>
    <property type="evidence" value="ECO:0007669"/>
    <property type="project" value="UniProtKB-KW"/>
</dbReference>
<dbReference type="GO" id="GO:0000723">
    <property type="term" value="P:telomere maintenance"/>
    <property type="evidence" value="ECO:0007669"/>
    <property type="project" value="InterPro"/>
</dbReference>
<evidence type="ECO:0000256" key="2">
    <source>
        <dbReference type="ARBA" id="ARBA00012551"/>
    </source>
</evidence>
<dbReference type="GO" id="GO:0016787">
    <property type="term" value="F:hydrolase activity"/>
    <property type="evidence" value="ECO:0007669"/>
    <property type="project" value="UniProtKB-KW"/>
</dbReference>
<evidence type="ECO:0000256" key="9">
    <source>
        <dbReference type="ARBA" id="ARBA00023172"/>
    </source>
</evidence>
<feature type="domain" description="Ku70/Ku80 N-terminal alpha/beta" evidence="13">
    <location>
        <begin position="29"/>
        <end position="248"/>
    </location>
</feature>
<dbReference type="GO" id="GO:0006310">
    <property type="term" value="P:DNA recombination"/>
    <property type="evidence" value="ECO:0007669"/>
    <property type="project" value="UniProtKB-KW"/>
</dbReference>
<keyword evidence="10" id="KW-0234">DNA repair</keyword>
<evidence type="ECO:0000256" key="4">
    <source>
        <dbReference type="ARBA" id="ARBA00022763"/>
    </source>
</evidence>
<dbReference type="GO" id="GO:0042162">
    <property type="term" value="F:telomeric DNA binding"/>
    <property type="evidence" value="ECO:0007669"/>
    <property type="project" value="InterPro"/>
</dbReference>
<gene>
    <name evidence="14" type="ORF">MNOR_LOCUS33027</name>
</gene>
<dbReference type="InterPro" id="IPR006165">
    <property type="entry name" value="Ku70"/>
</dbReference>
<evidence type="ECO:0000259" key="13">
    <source>
        <dbReference type="Pfam" id="PF03731"/>
    </source>
</evidence>
<dbReference type="SUPFAM" id="SSF53300">
    <property type="entry name" value="vWA-like"/>
    <property type="match status" value="1"/>
</dbReference>
<keyword evidence="4" id="KW-0227">DNA damage</keyword>
<dbReference type="GO" id="GO:0003690">
    <property type="term" value="F:double-stranded DNA binding"/>
    <property type="evidence" value="ECO:0007669"/>
    <property type="project" value="TreeGrafter"/>
</dbReference>
<evidence type="ECO:0000256" key="11">
    <source>
        <dbReference type="ARBA" id="ARBA00023242"/>
    </source>
</evidence>
<dbReference type="InterPro" id="IPR036465">
    <property type="entry name" value="vWFA_dom_sf"/>
</dbReference>
<dbReference type="GO" id="GO:0006303">
    <property type="term" value="P:double-strand break repair via nonhomologous end joining"/>
    <property type="evidence" value="ECO:0007669"/>
    <property type="project" value="InterPro"/>
</dbReference>
<comment type="catalytic activity">
    <reaction evidence="12">
        <text>ATP + H2O = ADP + phosphate + H(+)</text>
        <dbReference type="Rhea" id="RHEA:13065"/>
        <dbReference type="ChEBI" id="CHEBI:15377"/>
        <dbReference type="ChEBI" id="CHEBI:15378"/>
        <dbReference type="ChEBI" id="CHEBI:30616"/>
        <dbReference type="ChEBI" id="CHEBI:43474"/>
        <dbReference type="ChEBI" id="CHEBI:456216"/>
        <dbReference type="EC" id="3.6.4.12"/>
    </reaction>
</comment>
<evidence type="ECO:0000256" key="5">
    <source>
        <dbReference type="ARBA" id="ARBA00022801"/>
    </source>
</evidence>
<name>A0AAV2S706_MEGNR</name>
<reference evidence="14 15" key="1">
    <citation type="submission" date="2024-05" db="EMBL/GenBank/DDBJ databases">
        <authorList>
            <person name="Wallberg A."/>
        </authorList>
    </citation>
    <scope>NUCLEOTIDE SEQUENCE [LARGE SCALE GENOMIC DNA]</scope>
</reference>
<feature type="non-terminal residue" evidence="14">
    <location>
        <position position="379"/>
    </location>
</feature>
<keyword evidence="11" id="KW-0539">Nucleus</keyword>
<dbReference type="EMBL" id="CAXKWB010046364">
    <property type="protein sequence ID" value="CAL4163604.1"/>
    <property type="molecule type" value="Genomic_DNA"/>
</dbReference>
<dbReference type="CDD" id="cd01458">
    <property type="entry name" value="vWA_ku"/>
    <property type="match status" value="1"/>
</dbReference>
<comment type="subcellular location">
    <subcellularLocation>
        <location evidence="1">Nucleus</location>
    </subcellularLocation>
</comment>
<keyword evidence="3" id="KW-0547">Nucleotide-binding</keyword>